<dbReference type="OrthoDB" id="2370453at2759"/>
<gene>
    <name evidence="1" type="ORF">BGW38_002312</name>
</gene>
<dbReference type="AlphaFoldDB" id="A0A9P6KJ73"/>
<reference evidence="1" key="1">
    <citation type="journal article" date="2020" name="Fungal Divers.">
        <title>Resolving the Mortierellaceae phylogeny through synthesis of multi-gene phylogenetics and phylogenomics.</title>
        <authorList>
            <person name="Vandepol N."/>
            <person name="Liber J."/>
            <person name="Desiro A."/>
            <person name="Na H."/>
            <person name="Kennedy M."/>
            <person name="Barry K."/>
            <person name="Grigoriev I.V."/>
            <person name="Miller A.N."/>
            <person name="O'Donnell K."/>
            <person name="Stajich J.E."/>
            <person name="Bonito G."/>
        </authorList>
    </citation>
    <scope>NUCLEOTIDE SEQUENCE</scope>
    <source>
        <strain evidence="1">KOD1015</strain>
    </source>
</reference>
<accession>A0A9P6KJ73</accession>
<dbReference type="Proteomes" id="UP000780801">
    <property type="component" value="Unassembled WGS sequence"/>
</dbReference>
<dbReference type="EMBL" id="JAABOA010000018">
    <property type="protein sequence ID" value="KAF9586555.1"/>
    <property type="molecule type" value="Genomic_DNA"/>
</dbReference>
<comment type="caution">
    <text evidence="1">The sequence shown here is derived from an EMBL/GenBank/DDBJ whole genome shotgun (WGS) entry which is preliminary data.</text>
</comment>
<name>A0A9P6KJ73_9FUNG</name>
<keyword evidence="2" id="KW-1185">Reference proteome</keyword>
<evidence type="ECO:0000313" key="1">
    <source>
        <dbReference type="EMBL" id="KAF9586555.1"/>
    </source>
</evidence>
<sequence>MFDYLVENMKRRSLAYDLQISHGEHSHTEGMDSDHKKRMTLIQERQLRDSRCHELIQAITQKQNEIAKVKSRIKWERQRQTLKEILRMQSTRRTRILQEFQSLIERIETLPNMNEPFPAMDEDYLRATQATLHTIIIQELSRSLVADISEVVNSTTLDPVLPQGHGYLRQPTEELYNAIRQSSSSTVSFIRMANELKMSALHSSRQGPGEPASESEAAKLLTLFREHHLERVAQIDSVAEKILSIEQERGRLYTQMRALSQKREQDTKVNSNLQELDEAKAHLKGLLMALEFIQVEQENLVERVVSSDEQCMKLDEITKTARIADKRLSQITQAIENLIEMIRLHLQGILSIADSFSKEVEASVSQDLSLLSNLASHKTATIEDNSKMVDHLLEQSQQGESAKQSDHLVTWRSTMDFGKGCKAAGSATLSADRMALYLLEMKRLNVIRSQSSAATDNMTMATEQFRAKTAESMATSAHDLRLEIEELSKSKDHDDQHSCKRIRSNKSSSYKFGGSLQETFKKLIECDSNYQASFEKSLQEALSRVDVGEKSAGDIQALLEDYERLQTISGLADSDEDTPSSTAI</sequence>
<protein>
    <submittedName>
        <fullName evidence="1">Uncharacterized protein</fullName>
    </submittedName>
</protein>
<evidence type="ECO:0000313" key="2">
    <source>
        <dbReference type="Proteomes" id="UP000780801"/>
    </source>
</evidence>
<organism evidence="1 2">
    <name type="scientific">Lunasporangiospora selenospora</name>
    <dbReference type="NCBI Taxonomy" id="979761"/>
    <lineage>
        <taxon>Eukaryota</taxon>
        <taxon>Fungi</taxon>
        <taxon>Fungi incertae sedis</taxon>
        <taxon>Mucoromycota</taxon>
        <taxon>Mortierellomycotina</taxon>
        <taxon>Mortierellomycetes</taxon>
        <taxon>Mortierellales</taxon>
        <taxon>Mortierellaceae</taxon>
        <taxon>Lunasporangiospora</taxon>
    </lineage>
</organism>
<proteinExistence type="predicted"/>